<feature type="domain" description="Amine oxidase" evidence="1">
    <location>
        <begin position="20"/>
        <end position="299"/>
    </location>
</feature>
<dbReference type="Gene3D" id="1.10.3110.10">
    <property type="entry name" value="protoporphyrinogen ix oxidase, domain 3"/>
    <property type="match status" value="1"/>
</dbReference>
<dbReference type="PANTHER" id="PTHR42923:SF17">
    <property type="entry name" value="AMINE OXIDASE DOMAIN-CONTAINING PROTEIN"/>
    <property type="match status" value="1"/>
</dbReference>
<gene>
    <name evidence="2" type="ORF">DC366_09935</name>
</gene>
<dbReference type="OrthoDB" id="20837at2"/>
<dbReference type="InterPro" id="IPR002937">
    <property type="entry name" value="Amino_oxidase"/>
</dbReference>
<sequence length="429" mass="47398">MPFELQPAARRKIAIIGAGISGMGAAHRLSDRHDVTLIEAEPRLGGHARTVMAGKNGDQPVDTGFIVFNYANYPHLADLFSQLDVPVVPSNMSFAASIDGGRVEYGLAGARAAFAQWRNAGRPAFLRMMRDIFRFNAQALGAAKGGDMTIGDLLVHLRMGPWFRDYYLLPLSGAIWSTPTEKILDFPADAMMRFFENHALLGYAGQHQWYTVQGGSVQYVRRLEAHLRKMGVRLRTGCPVQAVRRHPGGAEVKAGGDWERFDEVIMATHSDDSLRLLADPSPDETRLLGAIAYQPNDIVLHSDPSVMPRRRAVWSSWNYTEEKGKEGGRIDLTYWMNRLQPIPMDDPHFVTLNTARTIREDLVHDRVTLRHPVYDHAALAAQGQIAAMNGARSTWFCGAWMKNGFHEDGLGSGLDVADAIAERGALAAA</sequence>
<dbReference type="EMBL" id="QCYH01000005">
    <property type="protein sequence ID" value="PVA09982.1"/>
    <property type="molecule type" value="Genomic_DNA"/>
</dbReference>
<reference evidence="2 3" key="1">
    <citation type="submission" date="2018-04" db="EMBL/GenBank/DDBJ databases">
        <title>Pelagivirga bohaiensis gen. nov., sp. nov., a bacterium isolated from the Bohai Sea.</title>
        <authorList>
            <person name="Ji X."/>
        </authorList>
    </citation>
    <scope>NUCLEOTIDE SEQUENCE [LARGE SCALE GENOMIC DNA]</scope>
    <source>
        <strain evidence="2 3">BH-SD19</strain>
    </source>
</reference>
<keyword evidence="3" id="KW-1185">Reference proteome</keyword>
<name>A0A2T7G6C6_9RHOB</name>
<comment type="caution">
    <text evidence="2">The sequence shown here is derived from an EMBL/GenBank/DDBJ whole genome shotgun (WGS) entry which is preliminary data.</text>
</comment>
<dbReference type="AlphaFoldDB" id="A0A2T7G6C6"/>
<dbReference type="Gene3D" id="3.50.50.60">
    <property type="entry name" value="FAD/NAD(P)-binding domain"/>
    <property type="match status" value="1"/>
</dbReference>
<organism evidence="2 3">
    <name type="scientific">Pelagivirga sediminicola</name>
    <dbReference type="NCBI Taxonomy" id="2170575"/>
    <lineage>
        <taxon>Bacteria</taxon>
        <taxon>Pseudomonadati</taxon>
        <taxon>Pseudomonadota</taxon>
        <taxon>Alphaproteobacteria</taxon>
        <taxon>Rhodobacterales</taxon>
        <taxon>Paracoccaceae</taxon>
        <taxon>Pelagivirga</taxon>
    </lineage>
</organism>
<evidence type="ECO:0000313" key="3">
    <source>
        <dbReference type="Proteomes" id="UP000244446"/>
    </source>
</evidence>
<accession>A0A2T7G6C6</accession>
<dbReference type="RefSeq" id="WP_108692065.1">
    <property type="nucleotide sequence ID" value="NZ_QCYH01000005.1"/>
</dbReference>
<dbReference type="Proteomes" id="UP000244446">
    <property type="component" value="Unassembled WGS sequence"/>
</dbReference>
<dbReference type="GO" id="GO:0016491">
    <property type="term" value="F:oxidoreductase activity"/>
    <property type="evidence" value="ECO:0007669"/>
    <property type="project" value="InterPro"/>
</dbReference>
<dbReference type="SUPFAM" id="SSF51905">
    <property type="entry name" value="FAD/NAD(P)-binding domain"/>
    <property type="match status" value="1"/>
</dbReference>
<protein>
    <submittedName>
        <fullName evidence="2">Cyclopropane-fatty-acyl-phospholipid synthase</fullName>
    </submittedName>
</protein>
<dbReference type="InterPro" id="IPR036188">
    <property type="entry name" value="FAD/NAD-bd_sf"/>
</dbReference>
<dbReference type="Pfam" id="PF01593">
    <property type="entry name" value="Amino_oxidase"/>
    <property type="match status" value="1"/>
</dbReference>
<evidence type="ECO:0000259" key="1">
    <source>
        <dbReference type="Pfam" id="PF01593"/>
    </source>
</evidence>
<dbReference type="PANTHER" id="PTHR42923">
    <property type="entry name" value="PROTOPORPHYRINOGEN OXIDASE"/>
    <property type="match status" value="1"/>
</dbReference>
<evidence type="ECO:0000313" key="2">
    <source>
        <dbReference type="EMBL" id="PVA09982.1"/>
    </source>
</evidence>
<dbReference type="Gene3D" id="3.90.660.20">
    <property type="entry name" value="Protoporphyrinogen oxidase, mitochondrial, domain 2"/>
    <property type="match status" value="1"/>
</dbReference>
<proteinExistence type="predicted"/>
<dbReference type="InterPro" id="IPR050464">
    <property type="entry name" value="Zeta_carotene_desat/Oxidored"/>
</dbReference>